<organism evidence="2 3">
    <name type="scientific">Exocentrus adspersus</name>
    <dbReference type="NCBI Taxonomy" id="1586481"/>
    <lineage>
        <taxon>Eukaryota</taxon>
        <taxon>Metazoa</taxon>
        <taxon>Ecdysozoa</taxon>
        <taxon>Arthropoda</taxon>
        <taxon>Hexapoda</taxon>
        <taxon>Insecta</taxon>
        <taxon>Pterygota</taxon>
        <taxon>Neoptera</taxon>
        <taxon>Endopterygota</taxon>
        <taxon>Coleoptera</taxon>
        <taxon>Polyphaga</taxon>
        <taxon>Cucujiformia</taxon>
        <taxon>Chrysomeloidea</taxon>
        <taxon>Cerambycidae</taxon>
        <taxon>Lamiinae</taxon>
        <taxon>Acanthocinini</taxon>
        <taxon>Exocentrus</taxon>
    </lineage>
</organism>
<evidence type="ECO:0000313" key="3">
    <source>
        <dbReference type="Proteomes" id="UP001159042"/>
    </source>
</evidence>
<name>A0AAV8W1Y3_9CUCU</name>
<sequence length="65" mass="7810">MGKFSSVTVSTTREEEDEIEAEKWQTVMRIMPRIIEKQLERKGVHKKKQEQSKSQRTEKNTREPY</sequence>
<feature type="compositionally biased region" description="Basic and acidic residues" evidence="1">
    <location>
        <begin position="49"/>
        <end position="65"/>
    </location>
</feature>
<evidence type="ECO:0000256" key="1">
    <source>
        <dbReference type="SAM" id="MobiDB-lite"/>
    </source>
</evidence>
<evidence type="ECO:0000313" key="2">
    <source>
        <dbReference type="EMBL" id="KAJ8920560.1"/>
    </source>
</evidence>
<feature type="compositionally biased region" description="Polar residues" evidence="1">
    <location>
        <begin position="1"/>
        <end position="11"/>
    </location>
</feature>
<protein>
    <submittedName>
        <fullName evidence="2">Uncharacterized protein</fullName>
    </submittedName>
</protein>
<feature type="region of interest" description="Disordered" evidence="1">
    <location>
        <begin position="38"/>
        <end position="65"/>
    </location>
</feature>
<reference evidence="2 3" key="1">
    <citation type="journal article" date="2023" name="Insect Mol. Biol.">
        <title>Genome sequencing provides insights into the evolution of gene families encoding plant cell wall-degrading enzymes in longhorned beetles.</title>
        <authorList>
            <person name="Shin N.R."/>
            <person name="Okamura Y."/>
            <person name="Kirsch R."/>
            <person name="Pauchet Y."/>
        </authorList>
    </citation>
    <scope>NUCLEOTIDE SEQUENCE [LARGE SCALE GENOMIC DNA]</scope>
    <source>
        <strain evidence="2">EAD_L_NR</strain>
    </source>
</reference>
<dbReference type="AlphaFoldDB" id="A0AAV8W1Y3"/>
<proteinExistence type="predicted"/>
<gene>
    <name evidence="2" type="ORF">NQ315_004699</name>
</gene>
<keyword evidence="3" id="KW-1185">Reference proteome</keyword>
<accession>A0AAV8W1Y3</accession>
<dbReference type="EMBL" id="JANEYG010000013">
    <property type="protein sequence ID" value="KAJ8920560.1"/>
    <property type="molecule type" value="Genomic_DNA"/>
</dbReference>
<dbReference type="Proteomes" id="UP001159042">
    <property type="component" value="Unassembled WGS sequence"/>
</dbReference>
<comment type="caution">
    <text evidence="2">The sequence shown here is derived from an EMBL/GenBank/DDBJ whole genome shotgun (WGS) entry which is preliminary data.</text>
</comment>
<feature type="region of interest" description="Disordered" evidence="1">
    <location>
        <begin position="1"/>
        <end position="21"/>
    </location>
</feature>